<gene>
    <name evidence="2" type="ORF">BCR39DRAFT_228425</name>
</gene>
<dbReference type="AlphaFoldDB" id="A0A1Y2AYG1"/>
<reference evidence="2 3" key="1">
    <citation type="submission" date="2016-07" db="EMBL/GenBank/DDBJ databases">
        <title>Pervasive Adenine N6-methylation of Active Genes in Fungi.</title>
        <authorList>
            <consortium name="DOE Joint Genome Institute"/>
            <person name="Mondo S.J."/>
            <person name="Dannebaum R.O."/>
            <person name="Kuo R.C."/>
            <person name="Labutti K."/>
            <person name="Haridas S."/>
            <person name="Kuo A."/>
            <person name="Salamov A."/>
            <person name="Ahrendt S.R."/>
            <person name="Lipzen A."/>
            <person name="Sullivan W."/>
            <person name="Andreopoulos W.B."/>
            <person name="Clum A."/>
            <person name="Lindquist E."/>
            <person name="Daum C."/>
            <person name="Ramamoorthy G.K."/>
            <person name="Gryganskyi A."/>
            <person name="Culley D."/>
            <person name="Magnuson J.K."/>
            <person name="James T.Y."/>
            <person name="O'Malley M.A."/>
            <person name="Stajich J.E."/>
            <person name="Spatafora J.W."/>
            <person name="Visel A."/>
            <person name="Grigoriev I.V."/>
        </authorList>
    </citation>
    <scope>NUCLEOTIDE SEQUENCE [LARGE SCALE GENOMIC DNA]</scope>
    <source>
        <strain evidence="2 3">68-887.2</strain>
    </source>
</reference>
<evidence type="ECO:0000256" key="1">
    <source>
        <dbReference type="SAM" id="MobiDB-lite"/>
    </source>
</evidence>
<evidence type="ECO:0000313" key="3">
    <source>
        <dbReference type="Proteomes" id="UP000193986"/>
    </source>
</evidence>
<feature type="region of interest" description="Disordered" evidence="1">
    <location>
        <begin position="1"/>
        <end position="171"/>
    </location>
</feature>
<feature type="compositionally biased region" description="Polar residues" evidence="1">
    <location>
        <begin position="63"/>
        <end position="106"/>
    </location>
</feature>
<keyword evidence="3" id="KW-1185">Reference proteome</keyword>
<proteinExistence type="predicted"/>
<protein>
    <submittedName>
        <fullName evidence="2">Uncharacterized protein</fullName>
    </submittedName>
</protein>
<feature type="compositionally biased region" description="Low complexity" evidence="1">
    <location>
        <begin position="8"/>
        <end position="18"/>
    </location>
</feature>
<evidence type="ECO:0000313" key="2">
    <source>
        <dbReference type="EMBL" id="ORY27330.1"/>
    </source>
</evidence>
<accession>A0A1Y2AYG1</accession>
<sequence length="255" mass="28876">MPIIYSEQSQRQHQSHSSNTLTRRHRSSPSMDFSHPPPLYTSSSAPVYDYPPPIISPPRFPSYTASIHHTPSTSSLPDHANQNPSYSDISLSTPVNSTARNYSQRHSSSSSSSSTPIHPHRYSSSSSSPSTPFNSGYNDEFNPNRSSGPTTTTTRSSRTSSTSSTYSTSSIEEEQVAYNLCQMSLALSQQRKDERAGKRTRHIDPVVLVDGQERIRRERDALEKMSQLHLERQRSIAFREWERKCRSERVRRSWG</sequence>
<feature type="compositionally biased region" description="Low complexity" evidence="1">
    <location>
        <begin position="145"/>
        <end position="170"/>
    </location>
</feature>
<name>A0A1Y2AYG1_9TREE</name>
<dbReference type="InParanoid" id="A0A1Y2AYG1"/>
<organism evidence="2 3">
    <name type="scientific">Naematelia encephala</name>
    <dbReference type="NCBI Taxonomy" id="71784"/>
    <lineage>
        <taxon>Eukaryota</taxon>
        <taxon>Fungi</taxon>
        <taxon>Dikarya</taxon>
        <taxon>Basidiomycota</taxon>
        <taxon>Agaricomycotina</taxon>
        <taxon>Tremellomycetes</taxon>
        <taxon>Tremellales</taxon>
        <taxon>Naemateliaceae</taxon>
        <taxon>Naematelia</taxon>
    </lineage>
</organism>
<feature type="compositionally biased region" description="Pro residues" evidence="1">
    <location>
        <begin position="49"/>
        <end position="60"/>
    </location>
</feature>
<feature type="compositionally biased region" description="Polar residues" evidence="1">
    <location>
        <begin position="131"/>
        <end position="144"/>
    </location>
</feature>
<comment type="caution">
    <text evidence="2">The sequence shown here is derived from an EMBL/GenBank/DDBJ whole genome shotgun (WGS) entry which is preliminary data.</text>
</comment>
<dbReference type="Proteomes" id="UP000193986">
    <property type="component" value="Unassembled WGS sequence"/>
</dbReference>
<dbReference type="EMBL" id="MCFC01000039">
    <property type="protein sequence ID" value="ORY27330.1"/>
    <property type="molecule type" value="Genomic_DNA"/>
</dbReference>